<dbReference type="STRING" id="1802758.A3A96_02715"/>
<feature type="transmembrane region" description="Helical" evidence="1">
    <location>
        <begin position="7"/>
        <end position="28"/>
    </location>
</feature>
<protein>
    <submittedName>
        <fullName evidence="2">Uncharacterized protein</fullName>
    </submittedName>
</protein>
<comment type="caution">
    <text evidence="2">The sequence shown here is derived from an EMBL/GenBank/DDBJ whole genome shotgun (WGS) entry which is preliminary data.</text>
</comment>
<name>A0A1G2TYB4_9BACT</name>
<feature type="transmembrane region" description="Helical" evidence="1">
    <location>
        <begin position="48"/>
        <end position="69"/>
    </location>
</feature>
<evidence type="ECO:0000313" key="3">
    <source>
        <dbReference type="Proteomes" id="UP000177707"/>
    </source>
</evidence>
<reference evidence="2 3" key="1">
    <citation type="journal article" date="2016" name="Nat. Commun.">
        <title>Thousands of microbial genomes shed light on interconnected biogeochemical processes in an aquifer system.</title>
        <authorList>
            <person name="Anantharaman K."/>
            <person name="Brown C.T."/>
            <person name="Hug L.A."/>
            <person name="Sharon I."/>
            <person name="Castelle C.J."/>
            <person name="Probst A.J."/>
            <person name="Thomas B.C."/>
            <person name="Singh A."/>
            <person name="Wilkins M.J."/>
            <person name="Karaoz U."/>
            <person name="Brodie E.L."/>
            <person name="Williams K.H."/>
            <person name="Hubbard S.S."/>
            <person name="Banfield J.F."/>
        </authorList>
    </citation>
    <scope>NUCLEOTIDE SEQUENCE [LARGE SCALE GENOMIC DNA]</scope>
</reference>
<dbReference type="EMBL" id="MHWB01000011">
    <property type="protein sequence ID" value="OHB01562.1"/>
    <property type="molecule type" value="Genomic_DNA"/>
</dbReference>
<accession>A0A1G2TYB4</accession>
<proteinExistence type="predicted"/>
<keyword evidence="1" id="KW-1133">Transmembrane helix</keyword>
<organism evidence="2 3">
    <name type="scientific">Candidatus Zambryskibacteria bacterium RIFCSPLOWO2_01_FULL_39_39</name>
    <dbReference type="NCBI Taxonomy" id="1802758"/>
    <lineage>
        <taxon>Bacteria</taxon>
        <taxon>Candidatus Zambryskiibacteriota</taxon>
    </lineage>
</organism>
<sequence length="130" mass="14666">MNAFKNILLLATVLILSYLTASYFGSWYDNFSPQYDRSLIGLSREDLFSINGGPFAYTFFTVLLFPLFGFGNKNKWTIWLLVPALLFFGSGDIQHIYLPIILGLIALAVVKLVHVIISKLKHPNPPMVVK</sequence>
<evidence type="ECO:0000256" key="1">
    <source>
        <dbReference type="SAM" id="Phobius"/>
    </source>
</evidence>
<dbReference type="AlphaFoldDB" id="A0A1G2TYB4"/>
<keyword evidence="1" id="KW-0472">Membrane</keyword>
<keyword evidence="1" id="KW-0812">Transmembrane</keyword>
<gene>
    <name evidence="2" type="ORF">A3A96_02715</name>
</gene>
<feature type="transmembrane region" description="Helical" evidence="1">
    <location>
        <begin position="76"/>
        <end position="91"/>
    </location>
</feature>
<dbReference type="Proteomes" id="UP000177707">
    <property type="component" value="Unassembled WGS sequence"/>
</dbReference>
<evidence type="ECO:0000313" key="2">
    <source>
        <dbReference type="EMBL" id="OHB01562.1"/>
    </source>
</evidence>
<feature type="transmembrane region" description="Helical" evidence="1">
    <location>
        <begin position="97"/>
        <end position="117"/>
    </location>
</feature>